<organism evidence="1 2">
    <name type="scientific">Devosia oryziradicis</name>
    <dbReference type="NCBI Taxonomy" id="2801335"/>
    <lineage>
        <taxon>Bacteria</taxon>
        <taxon>Pseudomonadati</taxon>
        <taxon>Pseudomonadota</taxon>
        <taxon>Alphaproteobacteria</taxon>
        <taxon>Hyphomicrobiales</taxon>
        <taxon>Devosiaceae</taxon>
        <taxon>Devosia</taxon>
    </lineage>
</organism>
<accession>A0ABX7BXF8</accession>
<dbReference type="RefSeq" id="WP_201658865.1">
    <property type="nucleotide sequence ID" value="NZ_CP068047.1"/>
</dbReference>
<dbReference type="Proteomes" id="UP000595460">
    <property type="component" value="Chromosome"/>
</dbReference>
<gene>
    <name evidence="1" type="ORF">JI749_03155</name>
</gene>
<sequence>MGEKLDEAKAAATTQIAKTAEKGLDLLSGAGKFFDQVLGEGLRHVGGSFTDWAAVFRYENAFKLADKIEAIHAARGITSAKRSIEPRLAIPLIQASTMESDEELQTLWAGMIANATDPNLTTNARRDFVTLLSALEPIDLRCLLAISEHMTTTAGKSVVQTWSAVPNESERPKRNITWLCSVLGKDPDLIKISVESLERQGLIVDRTDDPDDDFAGQIIVPVTHKEADLWLSYTGEALLSACKA</sequence>
<proteinExistence type="predicted"/>
<dbReference type="EMBL" id="CP068047">
    <property type="protein sequence ID" value="QQR36648.1"/>
    <property type="molecule type" value="Genomic_DNA"/>
</dbReference>
<keyword evidence="2" id="KW-1185">Reference proteome</keyword>
<protein>
    <submittedName>
        <fullName evidence="1">DUF4393 domain-containing protein</fullName>
    </submittedName>
</protein>
<name>A0ABX7BXF8_9HYPH</name>
<evidence type="ECO:0000313" key="2">
    <source>
        <dbReference type="Proteomes" id="UP000595460"/>
    </source>
</evidence>
<reference evidence="1 2" key="1">
    <citation type="submission" date="2021-01" db="EMBL/GenBank/DDBJ databases">
        <title>Genome seq and assembly of Devosia sp. G19.</title>
        <authorList>
            <person name="Chhetri G."/>
        </authorList>
    </citation>
    <scope>NUCLEOTIDE SEQUENCE [LARGE SCALE GENOMIC DNA]</scope>
    <source>
        <strain evidence="1 2">G19</strain>
    </source>
</reference>
<dbReference type="InterPro" id="IPR025506">
    <property type="entry name" value="Abi_alpha"/>
</dbReference>
<evidence type="ECO:0000313" key="1">
    <source>
        <dbReference type="EMBL" id="QQR36648.1"/>
    </source>
</evidence>
<dbReference type="Pfam" id="PF14337">
    <property type="entry name" value="Abi_alpha"/>
    <property type="match status" value="1"/>
</dbReference>